<feature type="compositionally biased region" description="Gly residues" evidence="1">
    <location>
        <begin position="71"/>
        <end position="81"/>
    </location>
</feature>
<evidence type="ECO:0000313" key="2">
    <source>
        <dbReference type="EMBL" id="CAA9294057.1"/>
    </source>
</evidence>
<reference evidence="2" key="1">
    <citation type="submission" date="2020-02" db="EMBL/GenBank/DDBJ databases">
        <authorList>
            <person name="Meier V. D."/>
        </authorList>
    </citation>
    <scope>NUCLEOTIDE SEQUENCE</scope>
    <source>
        <strain evidence="2">AVDCRST_MAG41</strain>
    </source>
</reference>
<feature type="non-terminal residue" evidence="2">
    <location>
        <position position="150"/>
    </location>
</feature>
<dbReference type="AlphaFoldDB" id="A0A6J4K363"/>
<accession>A0A6J4K363</accession>
<gene>
    <name evidence="2" type="ORF">AVDCRST_MAG41-4684</name>
</gene>
<proteinExistence type="predicted"/>
<sequence length="150" mass="16138">GGDPAGRRNQRQRPGELLPVLHPRWRGTRHDVGHGGKPARPAERPTDPRELRLPYRSRGCHGIRPVRATAGGPGGLGPGGRGGRDHDRRARRVPRRPGGSGAGAGEPRRRRSRALSPALFRPGPRRRPSASRPVDPGRAPPPAGLADRDL</sequence>
<feature type="compositionally biased region" description="Basic and acidic residues" evidence="1">
    <location>
        <begin position="28"/>
        <end position="53"/>
    </location>
</feature>
<evidence type="ECO:0000256" key="1">
    <source>
        <dbReference type="SAM" id="MobiDB-lite"/>
    </source>
</evidence>
<feature type="non-terminal residue" evidence="2">
    <location>
        <position position="1"/>
    </location>
</feature>
<feature type="region of interest" description="Disordered" evidence="1">
    <location>
        <begin position="1"/>
        <end position="150"/>
    </location>
</feature>
<name>A0A6J4K363_9ACTN</name>
<dbReference type="EMBL" id="CADCTP010000457">
    <property type="protein sequence ID" value="CAA9294057.1"/>
    <property type="molecule type" value="Genomic_DNA"/>
</dbReference>
<protein>
    <submittedName>
        <fullName evidence="2">Uncharacterized protein</fullName>
    </submittedName>
</protein>
<organism evidence="2">
    <name type="scientific">uncultured Mycobacteriales bacterium</name>
    <dbReference type="NCBI Taxonomy" id="581187"/>
    <lineage>
        <taxon>Bacteria</taxon>
        <taxon>Bacillati</taxon>
        <taxon>Actinomycetota</taxon>
        <taxon>Actinomycetes</taxon>
        <taxon>Mycobacteriales</taxon>
        <taxon>environmental samples</taxon>
    </lineage>
</organism>